<protein>
    <recommendedName>
        <fullName evidence="9">Peroxidase</fullName>
    </recommendedName>
</protein>
<keyword evidence="3" id="KW-0479">Metal-binding</keyword>
<evidence type="ECO:0000256" key="3">
    <source>
        <dbReference type="ARBA" id="ARBA00022723"/>
    </source>
</evidence>
<dbReference type="EMBL" id="JAFKCZ010000004">
    <property type="protein sequence ID" value="MBN7795978.1"/>
    <property type="molecule type" value="Genomic_DNA"/>
</dbReference>
<proteinExistence type="predicted"/>
<dbReference type="PANTHER" id="PTHR30521:SF5">
    <property type="entry name" value="BLR4509 PROTEIN"/>
    <property type="match status" value="1"/>
</dbReference>
<evidence type="ECO:0000313" key="8">
    <source>
        <dbReference type="Proteomes" id="UP000664303"/>
    </source>
</evidence>
<dbReference type="PROSITE" id="PS51404">
    <property type="entry name" value="DYP_PEROXIDASE"/>
    <property type="match status" value="1"/>
</dbReference>
<comment type="cofactor">
    <cofactor evidence="1">
        <name>heme b</name>
        <dbReference type="ChEBI" id="CHEBI:60344"/>
    </cofactor>
</comment>
<dbReference type="InterPro" id="IPR011008">
    <property type="entry name" value="Dimeric_a/b-barrel"/>
</dbReference>
<dbReference type="GO" id="GO:0004601">
    <property type="term" value="F:peroxidase activity"/>
    <property type="evidence" value="ECO:0007669"/>
    <property type="project" value="UniProtKB-KW"/>
</dbReference>
<dbReference type="PANTHER" id="PTHR30521">
    <property type="entry name" value="DEFERROCHELATASE/PEROXIDASE"/>
    <property type="match status" value="1"/>
</dbReference>
<sequence>MNGAAANPVEYADMQGLLRFSHAHLAGCRLLLLRVREPRQARRWLARVPVLSAEKSPRLPRHAVQLALTAAGLTALGLPADVLAAFPEPFLGGVAGDANRSRRLGDTGANAPQHWRWGGAGPEAHLLLMLYAAPGDLDTWENEVVGEGFDTAFEVLHRPPDSRMSRTEPFGFADGVSQPVVDWGQSLKLEVGGRADFRHDMALGELALGYRNEYGLFCDRPLLDPRRYPGADELAPAVDAPGLHDLGRNGSYLVVRQLAQDVAGFWRYLEQQAGGDDAGAESLACALVGRRRDGAPLLPGGRPAPGGINDFDYDDDPLGRACPLAAHVRRANPRSGDFPPRADGPLSRLRATLGFGRRHRGEDLVASTRFHRLVRRGRVYGEAPDTGLHFMCLGADIARQFEFVQAAWMASATFAGLQGQADPLLGSREPQLGGQPTDNFHDTRPGAEPARLTGLPRFVTLRGAGYFFLPGIRALRFIAGCGESGNGA</sequence>
<dbReference type="GO" id="GO:0005829">
    <property type="term" value="C:cytosol"/>
    <property type="evidence" value="ECO:0007669"/>
    <property type="project" value="TreeGrafter"/>
</dbReference>
<dbReference type="RefSeq" id="WP_206559430.1">
    <property type="nucleotide sequence ID" value="NZ_JAFKCZ010000004.1"/>
</dbReference>
<keyword evidence="5" id="KW-0408">Iron</keyword>
<evidence type="ECO:0000256" key="2">
    <source>
        <dbReference type="ARBA" id="ARBA00022559"/>
    </source>
</evidence>
<feature type="region of interest" description="Disordered" evidence="6">
    <location>
        <begin position="423"/>
        <end position="449"/>
    </location>
</feature>
<evidence type="ECO:0008006" key="9">
    <source>
        <dbReference type="Google" id="ProtNLM"/>
    </source>
</evidence>
<evidence type="ECO:0000256" key="5">
    <source>
        <dbReference type="ARBA" id="ARBA00023004"/>
    </source>
</evidence>
<accession>A0A939ILH3</accession>
<keyword evidence="4" id="KW-0560">Oxidoreductase</keyword>
<organism evidence="7 8">
    <name type="scientific">Parahaliea mediterranea</name>
    <dbReference type="NCBI Taxonomy" id="651086"/>
    <lineage>
        <taxon>Bacteria</taxon>
        <taxon>Pseudomonadati</taxon>
        <taxon>Pseudomonadota</taxon>
        <taxon>Gammaproteobacteria</taxon>
        <taxon>Cellvibrionales</taxon>
        <taxon>Halieaceae</taxon>
        <taxon>Parahaliea</taxon>
    </lineage>
</organism>
<evidence type="ECO:0000256" key="1">
    <source>
        <dbReference type="ARBA" id="ARBA00001970"/>
    </source>
</evidence>
<name>A0A939ILH3_9GAMM</name>
<keyword evidence="8" id="KW-1185">Reference proteome</keyword>
<reference evidence="7" key="1">
    <citation type="submission" date="2021-02" db="EMBL/GenBank/DDBJ databases">
        <title>PHA producing bacteria isolated from coastal sediment in Guangdong, Shenzhen.</title>
        <authorList>
            <person name="Zheng W."/>
            <person name="Yu S."/>
            <person name="Huang Y."/>
        </authorList>
    </citation>
    <scope>NUCLEOTIDE SEQUENCE</scope>
    <source>
        <strain evidence="7">TN14-10</strain>
    </source>
</reference>
<dbReference type="Proteomes" id="UP000664303">
    <property type="component" value="Unassembled WGS sequence"/>
</dbReference>
<dbReference type="InterPro" id="IPR006314">
    <property type="entry name" value="Dyp_peroxidase"/>
</dbReference>
<dbReference type="AlphaFoldDB" id="A0A939ILH3"/>
<evidence type="ECO:0000256" key="4">
    <source>
        <dbReference type="ARBA" id="ARBA00023002"/>
    </source>
</evidence>
<dbReference type="GO" id="GO:0020037">
    <property type="term" value="F:heme binding"/>
    <property type="evidence" value="ECO:0007669"/>
    <property type="project" value="InterPro"/>
</dbReference>
<keyword evidence="2" id="KW-0575">Peroxidase</keyword>
<evidence type="ECO:0000256" key="6">
    <source>
        <dbReference type="SAM" id="MobiDB-lite"/>
    </source>
</evidence>
<gene>
    <name evidence="7" type="ORF">JYP50_05230</name>
</gene>
<dbReference type="GO" id="GO:0046872">
    <property type="term" value="F:metal ion binding"/>
    <property type="evidence" value="ECO:0007669"/>
    <property type="project" value="UniProtKB-KW"/>
</dbReference>
<comment type="caution">
    <text evidence="7">The sequence shown here is derived from an EMBL/GenBank/DDBJ whole genome shotgun (WGS) entry which is preliminary data.</text>
</comment>
<evidence type="ECO:0000313" key="7">
    <source>
        <dbReference type="EMBL" id="MBN7795978.1"/>
    </source>
</evidence>
<dbReference type="SUPFAM" id="SSF54909">
    <property type="entry name" value="Dimeric alpha+beta barrel"/>
    <property type="match status" value="1"/>
</dbReference>